<dbReference type="PANTHER" id="PTHR43736">
    <property type="entry name" value="ADP-RIBOSE PYROPHOSPHATASE"/>
    <property type="match status" value="1"/>
</dbReference>
<dbReference type="SUPFAM" id="SSF55811">
    <property type="entry name" value="Nudix"/>
    <property type="match status" value="1"/>
</dbReference>
<dbReference type="AlphaFoldDB" id="A0A1F5EQP0"/>
<dbReference type="InterPro" id="IPR015797">
    <property type="entry name" value="NUDIX_hydrolase-like_dom_sf"/>
</dbReference>
<dbReference type="Pfam" id="PF00293">
    <property type="entry name" value="NUDIX"/>
    <property type="match status" value="1"/>
</dbReference>
<dbReference type="Proteomes" id="UP000186545">
    <property type="component" value="Unassembled WGS sequence"/>
</dbReference>
<dbReference type="InterPro" id="IPR000086">
    <property type="entry name" value="NUDIX_hydrolase_dom"/>
</dbReference>
<organism evidence="3 4">
    <name type="scientific">Candidatus Campbellbacteria bacterium RIFCSPLOWO2_02_FULL_35_11</name>
    <dbReference type="NCBI Taxonomy" id="1797581"/>
    <lineage>
        <taxon>Bacteria</taxon>
        <taxon>Candidatus Campbelliibacteriota</taxon>
    </lineage>
</organism>
<gene>
    <name evidence="3" type="ORF">A3I18_01135</name>
</gene>
<dbReference type="InterPro" id="IPR020476">
    <property type="entry name" value="Nudix_hydrolase"/>
</dbReference>
<evidence type="ECO:0000313" key="4">
    <source>
        <dbReference type="Proteomes" id="UP000186545"/>
    </source>
</evidence>
<comment type="caution">
    <text evidence="3">The sequence shown here is derived from an EMBL/GenBank/DDBJ whole genome shotgun (WGS) entry which is preliminary data.</text>
</comment>
<accession>A0A1F5EQP0</accession>
<evidence type="ECO:0000256" key="1">
    <source>
        <dbReference type="ARBA" id="ARBA00022801"/>
    </source>
</evidence>
<evidence type="ECO:0000313" key="3">
    <source>
        <dbReference type="EMBL" id="OGD69723.1"/>
    </source>
</evidence>
<feature type="domain" description="Nudix hydrolase" evidence="2">
    <location>
        <begin position="1"/>
        <end position="116"/>
    </location>
</feature>
<proteinExistence type="predicted"/>
<dbReference type="PANTHER" id="PTHR43736:SF1">
    <property type="entry name" value="DIHYDRONEOPTERIN TRIPHOSPHATE DIPHOSPHATASE"/>
    <property type="match status" value="1"/>
</dbReference>
<dbReference type="Gene3D" id="3.90.79.10">
    <property type="entry name" value="Nucleoside Triphosphate Pyrophosphohydrolase"/>
    <property type="match status" value="1"/>
</dbReference>
<dbReference type="PRINTS" id="PR00502">
    <property type="entry name" value="NUDIXFAMILY"/>
</dbReference>
<sequence length="116" mass="13433">MPLNKEFTKEMWMFPGGRLDADDQPESGLQREVLEETGLKIKVVTPVHVARWGIENPPKYSTFFLCRLVGKQDVKISNEHIESKWIKFSNIEKIPWNNINSRIAAKKSKIFISKGF</sequence>
<dbReference type="EMBL" id="MFAD01000038">
    <property type="protein sequence ID" value="OGD69723.1"/>
    <property type="molecule type" value="Genomic_DNA"/>
</dbReference>
<name>A0A1F5EQP0_9BACT</name>
<keyword evidence="1" id="KW-0378">Hydrolase</keyword>
<reference evidence="3 4" key="1">
    <citation type="journal article" date="2016" name="Nat. Commun.">
        <title>Thousands of microbial genomes shed light on interconnected biogeochemical processes in an aquifer system.</title>
        <authorList>
            <person name="Anantharaman K."/>
            <person name="Brown C.T."/>
            <person name="Hug L.A."/>
            <person name="Sharon I."/>
            <person name="Castelle C.J."/>
            <person name="Probst A.J."/>
            <person name="Thomas B.C."/>
            <person name="Singh A."/>
            <person name="Wilkins M.J."/>
            <person name="Karaoz U."/>
            <person name="Brodie E.L."/>
            <person name="Williams K.H."/>
            <person name="Hubbard S.S."/>
            <person name="Banfield J.F."/>
        </authorList>
    </citation>
    <scope>NUCLEOTIDE SEQUENCE [LARGE SCALE GENOMIC DNA]</scope>
</reference>
<evidence type="ECO:0000259" key="2">
    <source>
        <dbReference type="PROSITE" id="PS51462"/>
    </source>
</evidence>
<dbReference type="PROSITE" id="PS51462">
    <property type="entry name" value="NUDIX"/>
    <property type="match status" value="1"/>
</dbReference>
<protein>
    <recommendedName>
        <fullName evidence="2">Nudix hydrolase domain-containing protein</fullName>
    </recommendedName>
</protein>
<dbReference type="GO" id="GO:0016787">
    <property type="term" value="F:hydrolase activity"/>
    <property type="evidence" value="ECO:0007669"/>
    <property type="project" value="UniProtKB-KW"/>
</dbReference>